<name>A0ABU4WA80_9FUSO</name>
<dbReference type="Gene3D" id="1.20.910.10">
    <property type="entry name" value="Heme oxygenase-like"/>
    <property type="match status" value="1"/>
</dbReference>
<dbReference type="Proteomes" id="UP001279681">
    <property type="component" value="Unassembled WGS sequence"/>
</dbReference>
<organism evidence="2 3">
    <name type="scientific">Candidatus Cetobacterium colombiensis</name>
    <dbReference type="NCBI Taxonomy" id="3073100"/>
    <lineage>
        <taxon>Bacteria</taxon>
        <taxon>Fusobacteriati</taxon>
        <taxon>Fusobacteriota</taxon>
        <taxon>Fusobacteriia</taxon>
        <taxon>Fusobacteriales</taxon>
        <taxon>Fusobacteriaceae</taxon>
        <taxon>Cetobacterium</taxon>
    </lineage>
</organism>
<gene>
    <name evidence="2" type="primary">tenA</name>
    <name evidence="2" type="ORF">RFV38_02230</name>
</gene>
<dbReference type="InterPro" id="IPR027574">
    <property type="entry name" value="Thiaminase_II"/>
</dbReference>
<feature type="domain" description="Thiaminase-2/PQQC" evidence="1">
    <location>
        <begin position="9"/>
        <end position="214"/>
    </location>
</feature>
<dbReference type="PANTHER" id="PTHR43198">
    <property type="entry name" value="BIFUNCTIONAL TH2 PROTEIN"/>
    <property type="match status" value="1"/>
</dbReference>
<sequence length="217" mass="25391">MFSKELYESAKNIWDSYYEHPFVKGIGDGSLQKEKFKFYIIQDYLYLLEYAKLFALGVIKSKTENDMKKFASLTDGILNSEMGIHRIYMKKLGVNELDISNANPTLDNISYTSYMLSASHCGDIKEIAVAALSCMWSYKMIGDNLKKLYSLNNNFYQEWIDCYCSERYAELTKWNIELVEKYCQNITSAEKEHLKSIFINCSIYESKFWDMSYKGKL</sequence>
<dbReference type="RefSeq" id="WP_320312729.1">
    <property type="nucleotide sequence ID" value="NZ_JAVIKH010000002.1"/>
</dbReference>
<dbReference type="InterPro" id="IPR004305">
    <property type="entry name" value="Thiaminase-2/PQQC"/>
</dbReference>
<dbReference type="InterPro" id="IPR016084">
    <property type="entry name" value="Haem_Oase-like_multi-hlx"/>
</dbReference>
<dbReference type="PANTHER" id="PTHR43198:SF2">
    <property type="entry name" value="SI:CH1073-67J19.1-RELATED"/>
    <property type="match status" value="1"/>
</dbReference>
<evidence type="ECO:0000313" key="3">
    <source>
        <dbReference type="Proteomes" id="UP001279681"/>
    </source>
</evidence>
<evidence type="ECO:0000259" key="1">
    <source>
        <dbReference type="Pfam" id="PF03070"/>
    </source>
</evidence>
<dbReference type="InterPro" id="IPR050967">
    <property type="entry name" value="Thiamine_Salvage_TenA"/>
</dbReference>
<keyword evidence="3" id="KW-1185">Reference proteome</keyword>
<dbReference type="EMBL" id="JAVIKH010000002">
    <property type="protein sequence ID" value="MDX8335320.1"/>
    <property type="molecule type" value="Genomic_DNA"/>
</dbReference>
<dbReference type="SUPFAM" id="SSF48613">
    <property type="entry name" value="Heme oxygenase-like"/>
    <property type="match status" value="1"/>
</dbReference>
<protein>
    <submittedName>
        <fullName evidence="2">Thiaminase II</fullName>
    </submittedName>
</protein>
<evidence type="ECO:0000313" key="2">
    <source>
        <dbReference type="EMBL" id="MDX8335320.1"/>
    </source>
</evidence>
<proteinExistence type="predicted"/>
<dbReference type="Pfam" id="PF03070">
    <property type="entry name" value="TENA_THI-4"/>
    <property type="match status" value="1"/>
</dbReference>
<reference evidence="3" key="1">
    <citation type="submission" date="2023-07" db="EMBL/GenBank/DDBJ databases">
        <authorList>
            <person name="Colorado M.A."/>
            <person name="Villamil L.M."/>
            <person name="Melo J.F."/>
            <person name="Rodriguez J.A."/>
            <person name="Ruiz R.Y."/>
        </authorList>
    </citation>
    <scope>NUCLEOTIDE SEQUENCE [LARGE SCALE GENOMIC DNA]</scope>
    <source>
        <strain evidence="3">C33</strain>
    </source>
</reference>
<dbReference type="CDD" id="cd19361">
    <property type="entry name" value="TenA_C_HP1287-like"/>
    <property type="match status" value="1"/>
</dbReference>
<comment type="caution">
    <text evidence="2">The sequence shown here is derived from an EMBL/GenBank/DDBJ whole genome shotgun (WGS) entry which is preliminary data.</text>
</comment>
<dbReference type="NCBIfam" id="TIGR04306">
    <property type="entry name" value="salvage_TenA"/>
    <property type="match status" value="1"/>
</dbReference>
<accession>A0ABU4WA80</accession>